<keyword evidence="4 6" id="KW-1133">Transmembrane helix</keyword>
<dbReference type="CDD" id="cd13136">
    <property type="entry name" value="MATE_DinF_like"/>
    <property type="match status" value="1"/>
</dbReference>
<sequence length="445" mass="47789">MAIDETGGIRPFAVTHRLVLRLALPMMLAYLSTPLVGIVNTAVVGQLGSAALIGGIAVAAVIFDVIFSVFNFLRGATTGLTAQAFGAGDATEEQAILFRALVLAVICGLVPVILQWPLGRLAFGLMDVHGDVLSAARTYFTIRIWGSPLTLCNYAVLGWILGRGQSGRGLVLQTLLNGINIVLSLALVIGLGWGVAGAAWASLAAEAATLLAGLLLAFRQLDLAHRPALPRVLDGERLRRMMAVNGDMMIRSLSLLIVYAFFTRAGGHFGQTVLAANAVLMNLYMLGSYYLDGFANAAEQLSGRAVGAHYRPAFERVVKLTCLWGFGLVVPVAVLLYAAGPVLIDWIATAPEVRETARHYLVWAALAPVAAVLAFLMDGIFIGATWSRDMRNMMILSLAVFLIADGILTPRFGNHGLWIAFLIFLGARSLVFNWRMRVLLPRTFG</sequence>
<dbReference type="GO" id="GO:0042910">
    <property type="term" value="F:xenobiotic transmembrane transporter activity"/>
    <property type="evidence" value="ECO:0007669"/>
    <property type="project" value="InterPro"/>
</dbReference>
<feature type="transmembrane region" description="Helical" evidence="6">
    <location>
        <begin position="268"/>
        <end position="291"/>
    </location>
</feature>
<reference evidence="7 8" key="1">
    <citation type="submission" date="2016-10" db="EMBL/GenBank/DDBJ databases">
        <authorList>
            <person name="de Groot N.N."/>
        </authorList>
    </citation>
    <scope>NUCLEOTIDE SEQUENCE [LARGE SCALE GENOMIC DNA]</scope>
    <source>
        <strain evidence="7 8">A52C2</strain>
    </source>
</reference>
<dbReference type="PANTHER" id="PTHR42893">
    <property type="entry name" value="PROTEIN DETOXIFICATION 44, CHLOROPLASTIC-RELATED"/>
    <property type="match status" value="1"/>
</dbReference>
<dbReference type="EMBL" id="FOFG01000006">
    <property type="protein sequence ID" value="SEQ64141.1"/>
    <property type="molecule type" value="Genomic_DNA"/>
</dbReference>
<evidence type="ECO:0000313" key="7">
    <source>
        <dbReference type="EMBL" id="SEQ64141.1"/>
    </source>
</evidence>
<evidence type="ECO:0000256" key="6">
    <source>
        <dbReference type="SAM" id="Phobius"/>
    </source>
</evidence>
<dbReference type="GO" id="GO:0015297">
    <property type="term" value="F:antiporter activity"/>
    <property type="evidence" value="ECO:0007669"/>
    <property type="project" value="InterPro"/>
</dbReference>
<feature type="transmembrane region" description="Helical" evidence="6">
    <location>
        <begin position="360"/>
        <end position="381"/>
    </location>
</feature>
<feature type="transmembrane region" description="Helical" evidence="6">
    <location>
        <begin position="242"/>
        <end position="262"/>
    </location>
</feature>
<keyword evidence="8" id="KW-1185">Reference proteome</keyword>
<feature type="transmembrane region" description="Helical" evidence="6">
    <location>
        <begin position="199"/>
        <end position="221"/>
    </location>
</feature>
<evidence type="ECO:0000256" key="1">
    <source>
        <dbReference type="ARBA" id="ARBA00004141"/>
    </source>
</evidence>
<dbReference type="InterPro" id="IPR044644">
    <property type="entry name" value="DinF-like"/>
</dbReference>
<dbReference type="Proteomes" id="UP000199647">
    <property type="component" value="Unassembled WGS sequence"/>
</dbReference>
<feature type="transmembrane region" description="Helical" evidence="6">
    <location>
        <begin position="96"/>
        <end position="118"/>
    </location>
</feature>
<comment type="subcellular location">
    <subcellularLocation>
        <location evidence="1">Membrane</location>
        <topology evidence="1">Multi-pass membrane protein</topology>
    </subcellularLocation>
</comment>
<evidence type="ECO:0000256" key="4">
    <source>
        <dbReference type="ARBA" id="ARBA00022989"/>
    </source>
</evidence>
<gene>
    <name evidence="7" type="ORF">SAMN05216548_106110</name>
</gene>
<keyword evidence="3 6" id="KW-0812">Transmembrane</keyword>
<evidence type="ECO:0000256" key="5">
    <source>
        <dbReference type="ARBA" id="ARBA00023136"/>
    </source>
</evidence>
<proteinExistence type="inferred from homology"/>
<dbReference type="Pfam" id="PF01554">
    <property type="entry name" value="MatE"/>
    <property type="match status" value="2"/>
</dbReference>
<dbReference type="NCBIfam" id="TIGR00797">
    <property type="entry name" value="matE"/>
    <property type="match status" value="1"/>
</dbReference>
<dbReference type="OrthoDB" id="9789527at2"/>
<dbReference type="STRING" id="1855383.SAMN05216548_106110"/>
<feature type="transmembrane region" description="Helical" evidence="6">
    <location>
        <begin position="138"/>
        <end position="162"/>
    </location>
</feature>
<evidence type="ECO:0000256" key="3">
    <source>
        <dbReference type="ARBA" id="ARBA00022692"/>
    </source>
</evidence>
<feature type="transmembrane region" description="Helical" evidence="6">
    <location>
        <begin position="416"/>
        <end position="434"/>
    </location>
</feature>
<feature type="transmembrane region" description="Helical" evidence="6">
    <location>
        <begin position="51"/>
        <end position="73"/>
    </location>
</feature>
<dbReference type="InterPro" id="IPR002528">
    <property type="entry name" value="MATE_fam"/>
</dbReference>
<comment type="similarity">
    <text evidence="2">Belongs to the multi antimicrobial extrusion (MATE) (TC 2.A.66.1) family.</text>
</comment>
<dbReference type="PANTHER" id="PTHR42893:SF46">
    <property type="entry name" value="PROTEIN DETOXIFICATION 44, CHLOROPLASTIC"/>
    <property type="match status" value="1"/>
</dbReference>
<evidence type="ECO:0000313" key="8">
    <source>
        <dbReference type="Proteomes" id="UP000199647"/>
    </source>
</evidence>
<protein>
    <submittedName>
        <fullName evidence="7">Putative efflux protein, MATE family</fullName>
    </submittedName>
</protein>
<feature type="transmembrane region" description="Helical" evidence="6">
    <location>
        <begin position="320"/>
        <end position="340"/>
    </location>
</feature>
<dbReference type="GO" id="GO:0005886">
    <property type="term" value="C:plasma membrane"/>
    <property type="evidence" value="ECO:0007669"/>
    <property type="project" value="TreeGrafter"/>
</dbReference>
<organism evidence="7 8">
    <name type="scientific">Faunimonas pinastri</name>
    <dbReference type="NCBI Taxonomy" id="1855383"/>
    <lineage>
        <taxon>Bacteria</taxon>
        <taxon>Pseudomonadati</taxon>
        <taxon>Pseudomonadota</taxon>
        <taxon>Alphaproteobacteria</taxon>
        <taxon>Hyphomicrobiales</taxon>
        <taxon>Afifellaceae</taxon>
        <taxon>Faunimonas</taxon>
    </lineage>
</organism>
<feature type="transmembrane region" description="Helical" evidence="6">
    <location>
        <begin position="393"/>
        <end position="410"/>
    </location>
</feature>
<name>A0A1H9HP79_9HYPH</name>
<feature type="transmembrane region" description="Helical" evidence="6">
    <location>
        <begin position="18"/>
        <end position="39"/>
    </location>
</feature>
<keyword evidence="5 6" id="KW-0472">Membrane</keyword>
<dbReference type="RefSeq" id="WP_092496470.1">
    <property type="nucleotide sequence ID" value="NZ_FOFG01000006.1"/>
</dbReference>
<feature type="transmembrane region" description="Helical" evidence="6">
    <location>
        <begin position="174"/>
        <end position="193"/>
    </location>
</feature>
<evidence type="ECO:0000256" key="2">
    <source>
        <dbReference type="ARBA" id="ARBA00010199"/>
    </source>
</evidence>
<accession>A0A1H9HP79</accession>
<dbReference type="AlphaFoldDB" id="A0A1H9HP79"/>